<evidence type="ECO:0000313" key="8">
    <source>
        <dbReference type="Proteomes" id="UP001370490"/>
    </source>
</evidence>
<dbReference type="PANTHER" id="PTHR24055">
    <property type="entry name" value="MITOGEN-ACTIVATED PROTEIN KINASE"/>
    <property type="match status" value="1"/>
</dbReference>
<keyword evidence="5" id="KW-0418">Kinase</keyword>
<dbReference type="Gene3D" id="3.30.200.20">
    <property type="entry name" value="Phosphorylase Kinase, domain 1"/>
    <property type="match status" value="1"/>
</dbReference>
<proteinExistence type="inferred from homology"/>
<dbReference type="Gene3D" id="1.10.510.10">
    <property type="entry name" value="Transferase(Phosphotransferase) domain 1"/>
    <property type="match status" value="1"/>
</dbReference>
<dbReference type="SUPFAM" id="SSF56112">
    <property type="entry name" value="Protein kinase-like (PK-like)"/>
    <property type="match status" value="1"/>
</dbReference>
<name>A0AAN8VCK5_9MAGN</name>
<gene>
    <name evidence="7" type="ORF">RJ641_003618</name>
</gene>
<evidence type="ECO:0000313" key="7">
    <source>
        <dbReference type="EMBL" id="KAK6931825.1"/>
    </source>
</evidence>
<dbReference type="GO" id="GO:0005524">
    <property type="term" value="F:ATP binding"/>
    <property type="evidence" value="ECO:0007669"/>
    <property type="project" value="UniProtKB-KW"/>
</dbReference>
<evidence type="ECO:0008006" key="9">
    <source>
        <dbReference type="Google" id="ProtNLM"/>
    </source>
</evidence>
<evidence type="ECO:0000256" key="5">
    <source>
        <dbReference type="ARBA" id="ARBA00022777"/>
    </source>
</evidence>
<evidence type="ECO:0000256" key="4">
    <source>
        <dbReference type="ARBA" id="ARBA00022741"/>
    </source>
</evidence>
<reference evidence="7 8" key="1">
    <citation type="submission" date="2023-12" db="EMBL/GenBank/DDBJ databases">
        <title>A high-quality genome assembly for Dillenia turbinata (Dilleniales).</title>
        <authorList>
            <person name="Chanderbali A."/>
        </authorList>
    </citation>
    <scope>NUCLEOTIDE SEQUENCE [LARGE SCALE GENOMIC DNA]</scope>
    <source>
        <strain evidence="7">LSX21</strain>
        <tissue evidence="7">Leaf</tissue>
    </source>
</reference>
<comment type="similarity">
    <text evidence="1">Belongs to the protein kinase superfamily. CMGC Ser/Thr protein kinase family. MAP kinase subfamily.</text>
</comment>
<evidence type="ECO:0000256" key="6">
    <source>
        <dbReference type="ARBA" id="ARBA00022840"/>
    </source>
</evidence>
<dbReference type="GO" id="GO:0004674">
    <property type="term" value="F:protein serine/threonine kinase activity"/>
    <property type="evidence" value="ECO:0007669"/>
    <property type="project" value="UniProtKB-KW"/>
</dbReference>
<organism evidence="7 8">
    <name type="scientific">Dillenia turbinata</name>
    <dbReference type="NCBI Taxonomy" id="194707"/>
    <lineage>
        <taxon>Eukaryota</taxon>
        <taxon>Viridiplantae</taxon>
        <taxon>Streptophyta</taxon>
        <taxon>Embryophyta</taxon>
        <taxon>Tracheophyta</taxon>
        <taxon>Spermatophyta</taxon>
        <taxon>Magnoliopsida</taxon>
        <taxon>eudicotyledons</taxon>
        <taxon>Gunneridae</taxon>
        <taxon>Pentapetalae</taxon>
        <taxon>Dilleniales</taxon>
        <taxon>Dilleniaceae</taxon>
        <taxon>Dillenia</taxon>
    </lineage>
</organism>
<dbReference type="Proteomes" id="UP001370490">
    <property type="component" value="Unassembled WGS sequence"/>
</dbReference>
<evidence type="ECO:0000256" key="2">
    <source>
        <dbReference type="ARBA" id="ARBA00022527"/>
    </source>
</evidence>
<comment type="caution">
    <text evidence="7">The sequence shown here is derived from an EMBL/GenBank/DDBJ whole genome shotgun (WGS) entry which is preliminary data.</text>
</comment>
<protein>
    <recommendedName>
        <fullName evidence="9">Protein kinase domain-containing protein</fullName>
    </recommendedName>
</protein>
<keyword evidence="2" id="KW-0723">Serine/threonine-protein kinase</keyword>
<keyword evidence="4" id="KW-0547">Nucleotide-binding</keyword>
<keyword evidence="3" id="KW-0808">Transferase</keyword>
<keyword evidence="8" id="KW-1185">Reference proteome</keyword>
<accession>A0AAN8VCK5</accession>
<dbReference type="InterPro" id="IPR011009">
    <property type="entry name" value="Kinase-like_dom_sf"/>
</dbReference>
<dbReference type="FunFam" id="3.30.200.20:FF:000046">
    <property type="entry name" value="Mitogen-activated protein kinase"/>
    <property type="match status" value="1"/>
</dbReference>
<dbReference type="AlphaFoldDB" id="A0AAN8VCK5"/>
<evidence type="ECO:0000256" key="3">
    <source>
        <dbReference type="ARBA" id="ARBA00022679"/>
    </source>
</evidence>
<dbReference type="InterPro" id="IPR050117">
    <property type="entry name" value="MAPK"/>
</dbReference>
<dbReference type="EMBL" id="JBAMMX010000011">
    <property type="protein sequence ID" value="KAK6931825.1"/>
    <property type="molecule type" value="Genomic_DNA"/>
</dbReference>
<keyword evidence="6" id="KW-0067">ATP-binding</keyword>
<evidence type="ECO:0000256" key="1">
    <source>
        <dbReference type="ARBA" id="ARBA00008832"/>
    </source>
</evidence>
<sequence>MNSETKEQVEIKRIGKAFDNRIDAKRTLREVKLLCHMDHDIIIKTTDILWPPDKRKFEDDYVVCELMHTDRHQIILSSKALTHDHCQQYILPNYADFFNASKV</sequence>